<comment type="caution">
    <text evidence="1">The sequence shown here is derived from an EMBL/GenBank/DDBJ whole genome shotgun (WGS) entry which is preliminary data.</text>
</comment>
<dbReference type="InterPro" id="IPR043519">
    <property type="entry name" value="NT_sf"/>
</dbReference>
<dbReference type="InterPro" id="IPR007344">
    <property type="entry name" value="GrpB/CoaE"/>
</dbReference>
<sequence length="170" mass="19939">MKTKKVTVIPYDYKWNEEFQKIKLDLEKTLEDSIIAIEHVGSTSVEGLSAKPIIDIDIIIKSYDNFQDVKSRLESLGYYHEGDLGISGREAFGYVEKEELMTHHLYVCPQDSVELKRHITFRDYLRTHKEDRDKYSEIKLYAAKKYPTDIDSYIETKSPYISEIYKKIGL</sequence>
<keyword evidence="2" id="KW-1185">Reference proteome</keyword>
<dbReference type="PANTHER" id="PTHR34822:SF1">
    <property type="entry name" value="GRPB FAMILY PROTEIN"/>
    <property type="match status" value="1"/>
</dbReference>
<dbReference type="Proteomes" id="UP000632377">
    <property type="component" value="Unassembled WGS sequence"/>
</dbReference>
<name>A0ABS1TGC9_9CLOT</name>
<dbReference type="Pfam" id="PF04229">
    <property type="entry name" value="GrpB"/>
    <property type="match status" value="1"/>
</dbReference>
<dbReference type="PANTHER" id="PTHR34822">
    <property type="entry name" value="GRPB DOMAIN PROTEIN (AFU_ORTHOLOGUE AFUA_1G01530)"/>
    <property type="match status" value="1"/>
</dbReference>
<organism evidence="1 2">
    <name type="scientific">Clostridium rhizosphaerae</name>
    <dbReference type="NCBI Taxonomy" id="2803861"/>
    <lineage>
        <taxon>Bacteria</taxon>
        <taxon>Bacillati</taxon>
        <taxon>Bacillota</taxon>
        <taxon>Clostridia</taxon>
        <taxon>Eubacteriales</taxon>
        <taxon>Clostridiaceae</taxon>
        <taxon>Clostridium</taxon>
    </lineage>
</organism>
<dbReference type="RefSeq" id="WP_202749768.1">
    <property type="nucleotide sequence ID" value="NZ_JAESWC010000009.1"/>
</dbReference>
<dbReference type="EMBL" id="JAESWC010000009">
    <property type="protein sequence ID" value="MBL4937013.1"/>
    <property type="molecule type" value="Genomic_DNA"/>
</dbReference>
<protein>
    <submittedName>
        <fullName evidence="1">GrpB family protein</fullName>
    </submittedName>
</protein>
<gene>
    <name evidence="1" type="ORF">JK636_14760</name>
</gene>
<evidence type="ECO:0000313" key="2">
    <source>
        <dbReference type="Proteomes" id="UP000632377"/>
    </source>
</evidence>
<dbReference type="Gene3D" id="3.30.460.10">
    <property type="entry name" value="Beta Polymerase, domain 2"/>
    <property type="match status" value="1"/>
</dbReference>
<dbReference type="SUPFAM" id="SSF81301">
    <property type="entry name" value="Nucleotidyltransferase"/>
    <property type="match status" value="1"/>
</dbReference>
<evidence type="ECO:0000313" key="1">
    <source>
        <dbReference type="EMBL" id="MBL4937013.1"/>
    </source>
</evidence>
<reference evidence="1 2" key="1">
    <citation type="submission" date="2021-01" db="EMBL/GenBank/DDBJ databases">
        <title>Genome public.</title>
        <authorList>
            <person name="Liu C."/>
            <person name="Sun Q."/>
        </authorList>
    </citation>
    <scope>NUCLEOTIDE SEQUENCE [LARGE SCALE GENOMIC DNA]</scope>
    <source>
        <strain evidence="1 2">YIM B02515</strain>
    </source>
</reference>
<proteinExistence type="predicted"/>
<accession>A0ABS1TGC9</accession>